<evidence type="ECO:0008006" key="4">
    <source>
        <dbReference type="Google" id="ProtNLM"/>
    </source>
</evidence>
<dbReference type="AlphaFoldDB" id="A0A345Z274"/>
<sequence length="360" mass="40959">MKKLLSILGAVTLTASTSLSVISCSIPTQRVDIFVGKNAESDNFKKFDGPNRAISALSADILNVLNFKKEMYPDEAKYQEQKKLRQNKDGKLFSFEELFANNDAILTGEAKEDFWREYNEPFNTSFSQVTYDKNEEDSNFQLLDLTVIRSIVPEGKTDGEKIKFLRAETPKDDKELKDFEKHKANTAKILKSSDLPTGINDKIDQMTGIGADPKPELKYVKKEKDDEGKEHDILLYRLKDEEVLTPYVREVESKEIKFTTVAADVVYSFDVDDFDFEIIFQGHENKYKITSSISGLSGVLGLTGALANKEDNTEGINTNFYWYLRQYQFNNNKIIGTGSPDKMEGKFDNLNISKIEFTKI</sequence>
<evidence type="ECO:0000313" key="3">
    <source>
        <dbReference type="Proteomes" id="UP000254792"/>
    </source>
</evidence>
<evidence type="ECO:0000313" key="2">
    <source>
        <dbReference type="EMBL" id="AXK50703.1"/>
    </source>
</evidence>
<feature type="signal peptide" evidence="1">
    <location>
        <begin position="1"/>
        <end position="20"/>
    </location>
</feature>
<feature type="chain" id="PRO_5016888705" description="Lipoprotein" evidence="1">
    <location>
        <begin position="21"/>
        <end position="360"/>
    </location>
</feature>
<organism evidence="2 3">
    <name type="scientific">Spiroplasma alleghenense</name>
    <dbReference type="NCBI Taxonomy" id="216931"/>
    <lineage>
        <taxon>Bacteria</taxon>
        <taxon>Bacillati</taxon>
        <taxon>Mycoplasmatota</taxon>
        <taxon>Mollicutes</taxon>
        <taxon>Entomoplasmatales</taxon>
        <taxon>Spiroplasmataceae</taxon>
        <taxon>Spiroplasma</taxon>
    </lineage>
</organism>
<proteinExistence type="predicted"/>
<reference evidence="2 3" key="1">
    <citation type="submission" date="2018-07" db="EMBL/GenBank/DDBJ databases">
        <title>Complete genome sequence of Spiroplasma alleghenense PLHS-1 (ATCC 51752).</title>
        <authorList>
            <person name="Chou L."/>
            <person name="Lee T.-Y."/>
            <person name="Tsai Y.-M."/>
            <person name="Kuo C.-H."/>
        </authorList>
    </citation>
    <scope>NUCLEOTIDE SEQUENCE [LARGE SCALE GENOMIC DNA]</scope>
    <source>
        <strain evidence="2 3">PLHS-1</strain>
    </source>
</reference>
<protein>
    <recommendedName>
        <fullName evidence="4">Lipoprotein</fullName>
    </recommendedName>
</protein>
<dbReference type="RefSeq" id="WP_115557633.1">
    <property type="nucleotide sequence ID" value="NZ_CP031376.1"/>
</dbReference>
<dbReference type="Proteomes" id="UP000254792">
    <property type="component" value="Chromosome"/>
</dbReference>
<dbReference type="InterPro" id="IPR054816">
    <property type="entry name" value="Lipoprotein_mollicutes-type_CS"/>
</dbReference>
<dbReference type="EMBL" id="CP031376">
    <property type="protein sequence ID" value="AXK50703.1"/>
    <property type="molecule type" value="Genomic_DNA"/>
</dbReference>
<gene>
    <name evidence="2" type="ORF">SALLE_v1c00270</name>
</gene>
<evidence type="ECO:0000256" key="1">
    <source>
        <dbReference type="SAM" id="SignalP"/>
    </source>
</evidence>
<dbReference type="NCBIfam" id="NF038029">
    <property type="entry name" value="LP_plasma"/>
    <property type="match status" value="1"/>
</dbReference>
<dbReference type="KEGG" id="salx:SALLE_v1c00270"/>
<keyword evidence="1" id="KW-0732">Signal</keyword>
<keyword evidence="3" id="KW-1185">Reference proteome</keyword>
<name>A0A345Z274_9MOLU</name>
<dbReference type="OrthoDB" id="388174at2"/>
<dbReference type="PROSITE" id="PS51257">
    <property type="entry name" value="PROKAR_LIPOPROTEIN"/>
    <property type="match status" value="1"/>
</dbReference>
<accession>A0A345Z274</accession>